<reference evidence="1 2" key="1">
    <citation type="submission" date="2019-10" db="EMBL/GenBank/DDBJ databases">
        <title>Deinococcus sp. isolated from soil.</title>
        <authorList>
            <person name="Li Y."/>
            <person name="Wang J."/>
        </authorList>
    </citation>
    <scope>NUCLEOTIDE SEQUENCE [LARGE SCALE GENOMIC DNA]</scope>
    <source>
        <strain evidence="1 2">SDU3-2</strain>
    </source>
</reference>
<dbReference type="RefSeq" id="WP_152871689.1">
    <property type="nucleotide sequence ID" value="NZ_WBSL01000005.1"/>
</dbReference>
<dbReference type="Proteomes" id="UP000484842">
    <property type="component" value="Unassembled WGS sequence"/>
</dbReference>
<keyword evidence="2" id="KW-1185">Reference proteome</keyword>
<name>A0A7X1NX46_9DEIO</name>
<organism evidence="1 2">
    <name type="scientific">Deinococcus terrestris</name>
    <dbReference type="NCBI Taxonomy" id="2651870"/>
    <lineage>
        <taxon>Bacteria</taxon>
        <taxon>Thermotogati</taxon>
        <taxon>Deinococcota</taxon>
        <taxon>Deinococci</taxon>
        <taxon>Deinococcales</taxon>
        <taxon>Deinococcaceae</taxon>
        <taxon>Deinococcus</taxon>
    </lineage>
</organism>
<dbReference type="AlphaFoldDB" id="A0A7X1NX46"/>
<sequence length="101" mass="11341">MQDPVSGRALENLRWMVKLWRKGYRNGAAFDLEASESPDFDSHPDVVALKELAYLGYVELHVDEVMRAGWTIGADLTAKGIRLASEEAFGDEVSPERFPFP</sequence>
<gene>
    <name evidence="1" type="ORF">F8S09_11760</name>
</gene>
<accession>A0A7X1NX46</accession>
<dbReference type="EMBL" id="WBSL01000005">
    <property type="protein sequence ID" value="MPY67355.1"/>
    <property type="molecule type" value="Genomic_DNA"/>
</dbReference>
<evidence type="ECO:0000313" key="1">
    <source>
        <dbReference type="EMBL" id="MPY67355.1"/>
    </source>
</evidence>
<proteinExistence type="predicted"/>
<evidence type="ECO:0000313" key="2">
    <source>
        <dbReference type="Proteomes" id="UP000484842"/>
    </source>
</evidence>
<protein>
    <submittedName>
        <fullName evidence="1">Uncharacterized protein</fullName>
    </submittedName>
</protein>
<comment type="caution">
    <text evidence="1">The sequence shown here is derived from an EMBL/GenBank/DDBJ whole genome shotgun (WGS) entry which is preliminary data.</text>
</comment>